<evidence type="ECO:0000256" key="2">
    <source>
        <dbReference type="ARBA" id="ARBA00022630"/>
    </source>
</evidence>
<dbReference type="PANTHER" id="PTHR45936:SF1">
    <property type="entry name" value="TRNA-DIHYDROURIDINE(20) SYNTHASE [NAD(P)+]-LIKE"/>
    <property type="match status" value="1"/>
</dbReference>
<evidence type="ECO:0000313" key="8">
    <source>
        <dbReference type="Proteomes" id="UP000694844"/>
    </source>
</evidence>
<dbReference type="PANTHER" id="PTHR45936">
    <property type="entry name" value="TRNA-DIHYDROURIDINE(20) SYNTHASE [NAD(P)+]-LIKE"/>
    <property type="match status" value="1"/>
</dbReference>
<evidence type="ECO:0000256" key="5">
    <source>
        <dbReference type="ARBA" id="ARBA00023002"/>
    </source>
</evidence>
<sequence length="513" mass="58196">MVKNSDLYRNKTILAPMVRVGTLPMRLLALQYGADLVYTEEIIDFKILKSKRIENAALGTVDFVLSDGTIIFRTHPKEKDKLIFQIGTADAKRARKAAQRIQDLVSGVDINMGCPKEFSIKGGMGAALLTQPEKVKEILSTLVNGLSVPVTCKIRVFSELEETLKLVKVIESTGVSALGVHGRTKEERPRHANRNNVIKTIAEDLSIPVIANGGSKDVIKVYEDIAVFKKATGASSVMIARAAEWNPSIFRVAGKLPLMEVVKEYVKVAIDWDNNWVNTKYCILQMMHDNMLDYPEGELTQAAMSMEDISKIWGLKDHYQRVRQNLADISSNESNSAGEKVSIEMKEDGGYKICMPLRFEKKDFSCKISPKLKLFEWTRNQNLHKPVYDTKEKSEDRTFNCVLRINKNEFTTPYWEKSKQLAEQASAAVATTVLDILDGRVEEPSEQLEKCRVQWQQLNFDVKNLKFDNESLEENCDKGDNSEKFQNTKRKYDSNCDENSKKICHDEEHINPK</sequence>
<feature type="compositionally biased region" description="Basic and acidic residues" evidence="6">
    <location>
        <begin position="473"/>
        <end position="483"/>
    </location>
</feature>
<proteinExistence type="predicted"/>
<dbReference type="AlphaFoldDB" id="A0A8B8ESW5"/>
<dbReference type="Pfam" id="PF01207">
    <property type="entry name" value="Dus"/>
    <property type="match status" value="1"/>
</dbReference>
<evidence type="ECO:0000256" key="3">
    <source>
        <dbReference type="ARBA" id="ARBA00022643"/>
    </source>
</evidence>
<evidence type="ECO:0000313" key="9">
    <source>
        <dbReference type="RefSeq" id="XP_022343049.1"/>
    </source>
</evidence>
<keyword evidence="4" id="KW-0819">tRNA processing</keyword>
<dbReference type="InterPro" id="IPR044463">
    <property type="entry name" value="DUS2_DSRM"/>
</dbReference>
<dbReference type="Gene3D" id="3.20.20.70">
    <property type="entry name" value="Aldolase class I"/>
    <property type="match status" value="1"/>
</dbReference>
<accession>A0A8B8ESW5</accession>
<dbReference type="Gene3D" id="3.30.160.20">
    <property type="match status" value="1"/>
</dbReference>
<feature type="domain" description="DUS-like FMN-binding" evidence="7">
    <location>
        <begin position="13"/>
        <end position="255"/>
    </location>
</feature>
<dbReference type="InterPro" id="IPR052582">
    <property type="entry name" value="tRNA-DUS-like"/>
</dbReference>
<dbReference type="GO" id="GO:0005737">
    <property type="term" value="C:cytoplasm"/>
    <property type="evidence" value="ECO:0007669"/>
    <property type="project" value="TreeGrafter"/>
</dbReference>
<feature type="region of interest" description="Disordered" evidence="6">
    <location>
        <begin position="473"/>
        <end position="498"/>
    </location>
</feature>
<reference evidence="9" key="1">
    <citation type="submission" date="2025-08" db="UniProtKB">
        <authorList>
            <consortium name="RefSeq"/>
        </authorList>
    </citation>
    <scope>IDENTIFICATION</scope>
    <source>
        <tissue evidence="9">Whole sample</tissue>
    </source>
</reference>
<dbReference type="RefSeq" id="XP_022343049.1">
    <property type="nucleotide sequence ID" value="XM_022487341.1"/>
</dbReference>
<dbReference type="InterPro" id="IPR013785">
    <property type="entry name" value="Aldolase_TIM"/>
</dbReference>
<comment type="cofactor">
    <cofactor evidence="1">
        <name>FMN</name>
        <dbReference type="ChEBI" id="CHEBI:58210"/>
    </cofactor>
</comment>
<keyword evidence="5" id="KW-0560">Oxidoreductase</keyword>
<dbReference type="GeneID" id="111136468"/>
<dbReference type="CDD" id="cd19871">
    <property type="entry name" value="DSRM_DUS2L"/>
    <property type="match status" value="1"/>
</dbReference>
<dbReference type="PROSITE" id="PS01136">
    <property type="entry name" value="UPF0034"/>
    <property type="match status" value="1"/>
</dbReference>
<dbReference type="OrthoDB" id="10262250at2759"/>
<organism evidence="8 9">
    <name type="scientific">Crassostrea virginica</name>
    <name type="common">Eastern oyster</name>
    <dbReference type="NCBI Taxonomy" id="6565"/>
    <lineage>
        <taxon>Eukaryota</taxon>
        <taxon>Metazoa</taxon>
        <taxon>Spiralia</taxon>
        <taxon>Lophotrochozoa</taxon>
        <taxon>Mollusca</taxon>
        <taxon>Bivalvia</taxon>
        <taxon>Autobranchia</taxon>
        <taxon>Pteriomorphia</taxon>
        <taxon>Ostreida</taxon>
        <taxon>Ostreoidea</taxon>
        <taxon>Ostreidae</taxon>
        <taxon>Crassostrea</taxon>
    </lineage>
</organism>
<gene>
    <name evidence="9" type="primary">LOC111136468</name>
</gene>
<name>A0A8B8ESW5_CRAVI</name>
<dbReference type="InterPro" id="IPR018517">
    <property type="entry name" value="tRNA_hU_synthase_CS"/>
</dbReference>
<dbReference type="Proteomes" id="UP000694844">
    <property type="component" value="Chromosome 5"/>
</dbReference>
<dbReference type="KEGG" id="cvn:111136468"/>
<keyword evidence="3" id="KW-0288">FMN</keyword>
<dbReference type="CDD" id="cd02801">
    <property type="entry name" value="DUS_like_FMN"/>
    <property type="match status" value="1"/>
</dbReference>
<evidence type="ECO:0000256" key="1">
    <source>
        <dbReference type="ARBA" id="ARBA00001917"/>
    </source>
</evidence>
<evidence type="ECO:0000256" key="4">
    <source>
        <dbReference type="ARBA" id="ARBA00022694"/>
    </source>
</evidence>
<dbReference type="GO" id="GO:0017150">
    <property type="term" value="F:tRNA dihydrouridine synthase activity"/>
    <property type="evidence" value="ECO:0007669"/>
    <property type="project" value="InterPro"/>
</dbReference>
<dbReference type="GO" id="GO:0000049">
    <property type="term" value="F:tRNA binding"/>
    <property type="evidence" value="ECO:0007669"/>
    <property type="project" value="InterPro"/>
</dbReference>
<dbReference type="SUPFAM" id="SSF54768">
    <property type="entry name" value="dsRNA-binding domain-like"/>
    <property type="match status" value="1"/>
</dbReference>
<evidence type="ECO:0000256" key="6">
    <source>
        <dbReference type="SAM" id="MobiDB-lite"/>
    </source>
</evidence>
<protein>
    <submittedName>
        <fullName evidence="9">tRNA-dihydrouridine(20) synthase [NAD(P)+]-like</fullName>
    </submittedName>
</protein>
<keyword evidence="8" id="KW-1185">Reference proteome</keyword>
<dbReference type="SUPFAM" id="SSF51395">
    <property type="entry name" value="FMN-linked oxidoreductases"/>
    <property type="match status" value="1"/>
</dbReference>
<dbReference type="InterPro" id="IPR035587">
    <property type="entry name" value="DUS-like_FMN-bd"/>
</dbReference>
<keyword evidence="2" id="KW-0285">Flavoprotein</keyword>
<dbReference type="GO" id="GO:0050660">
    <property type="term" value="F:flavin adenine dinucleotide binding"/>
    <property type="evidence" value="ECO:0007669"/>
    <property type="project" value="InterPro"/>
</dbReference>
<evidence type="ECO:0000259" key="7">
    <source>
        <dbReference type="Pfam" id="PF01207"/>
    </source>
</evidence>